<dbReference type="Pfam" id="PF00076">
    <property type="entry name" value="RRM_1"/>
    <property type="match status" value="1"/>
</dbReference>
<evidence type="ECO:0000313" key="5">
    <source>
        <dbReference type="EMBL" id="CUG93636.1"/>
    </source>
</evidence>
<evidence type="ECO:0000256" key="1">
    <source>
        <dbReference type="ARBA" id="ARBA00022884"/>
    </source>
</evidence>
<feature type="domain" description="RRM" evidence="4">
    <location>
        <begin position="80"/>
        <end position="163"/>
    </location>
</feature>
<accession>A0A0S4JTD8</accession>
<evidence type="ECO:0000259" key="4">
    <source>
        <dbReference type="PROSITE" id="PS50102"/>
    </source>
</evidence>
<feature type="region of interest" description="Disordered" evidence="3">
    <location>
        <begin position="221"/>
        <end position="281"/>
    </location>
</feature>
<dbReference type="InterPro" id="IPR000504">
    <property type="entry name" value="RRM_dom"/>
</dbReference>
<dbReference type="PANTHER" id="PTHR23236">
    <property type="entry name" value="EUKARYOTIC TRANSLATION INITIATION FACTOR 4B/4H"/>
    <property type="match status" value="1"/>
</dbReference>
<dbReference type="InterPro" id="IPR012677">
    <property type="entry name" value="Nucleotide-bd_a/b_plait_sf"/>
</dbReference>
<evidence type="ECO:0000256" key="2">
    <source>
        <dbReference type="PROSITE-ProRule" id="PRU00176"/>
    </source>
</evidence>
<dbReference type="Gene3D" id="3.30.70.330">
    <property type="match status" value="1"/>
</dbReference>
<dbReference type="OrthoDB" id="272703at2759"/>
<feature type="compositionally biased region" description="Low complexity" evidence="3">
    <location>
        <begin position="17"/>
        <end position="33"/>
    </location>
</feature>
<reference evidence="6" key="1">
    <citation type="submission" date="2015-09" db="EMBL/GenBank/DDBJ databases">
        <authorList>
            <consortium name="Pathogen Informatics"/>
        </authorList>
    </citation>
    <scope>NUCLEOTIDE SEQUENCE [LARGE SCALE GENOMIC DNA]</scope>
    <source>
        <strain evidence="6">Lake Konstanz</strain>
    </source>
</reference>
<keyword evidence="1 2" id="KW-0694">RNA-binding</keyword>
<dbReference type="PANTHER" id="PTHR23236:SF92">
    <property type="entry name" value="POLYADENYLATE-BINDING PROTEIN 1"/>
    <property type="match status" value="1"/>
</dbReference>
<dbReference type="Proteomes" id="UP000051952">
    <property type="component" value="Unassembled WGS sequence"/>
</dbReference>
<keyword evidence="6" id="KW-1185">Reference proteome</keyword>
<protein>
    <submittedName>
        <fullName evidence="5">RNA-binding protein, putative</fullName>
    </submittedName>
</protein>
<feature type="compositionally biased region" description="Basic residues" evidence="3">
    <location>
        <begin position="250"/>
        <end position="264"/>
    </location>
</feature>
<dbReference type="InterPro" id="IPR035979">
    <property type="entry name" value="RBD_domain_sf"/>
</dbReference>
<organism evidence="5 6">
    <name type="scientific">Bodo saltans</name>
    <name type="common">Flagellated protozoan</name>
    <dbReference type="NCBI Taxonomy" id="75058"/>
    <lineage>
        <taxon>Eukaryota</taxon>
        <taxon>Discoba</taxon>
        <taxon>Euglenozoa</taxon>
        <taxon>Kinetoplastea</taxon>
        <taxon>Metakinetoplastina</taxon>
        <taxon>Eubodonida</taxon>
        <taxon>Bodonidae</taxon>
        <taxon>Bodo</taxon>
    </lineage>
</organism>
<dbReference type="SMART" id="SM00360">
    <property type="entry name" value="RRM"/>
    <property type="match status" value="1"/>
</dbReference>
<sequence>MSSDEDMMAQIANIEAQLSFQQQQQPQQAQQWQPTSTFGHPVQAAAAQGFPRQQGYPGAQGGAPAQVQPGHQFSKDTDDRSVFIGNLPKGQNGIMTTPEELAAFFQDCGPMLNVTVLKDKATGELKGTAYIEFATHEACGKALDVKNNANFKGSAITVCWSSSSNCPPNLTLPSRPLSQLLSISRFPIGAPFRQTQQNNTSHLAVYKKKKETRREKTLDVFTTTSRRSQKKSARNKVSRQKQKRIEKPKRSPLLKRKKESRAKHQSSVSSMIPTKTFRNFY</sequence>
<dbReference type="SUPFAM" id="SSF54928">
    <property type="entry name" value="RNA-binding domain, RBD"/>
    <property type="match status" value="1"/>
</dbReference>
<feature type="region of interest" description="Disordered" evidence="3">
    <location>
        <begin position="1"/>
        <end position="86"/>
    </location>
</feature>
<proteinExistence type="predicted"/>
<feature type="compositionally biased region" description="Polar residues" evidence="3">
    <location>
        <begin position="265"/>
        <end position="281"/>
    </location>
</feature>
<dbReference type="GO" id="GO:0008143">
    <property type="term" value="F:poly(A) binding"/>
    <property type="evidence" value="ECO:0007669"/>
    <property type="project" value="TreeGrafter"/>
</dbReference>
<gene>
    <name evidence="5" type="ORF">BSAL_43915</name>
</gene>
<dbReference type="EMBL" id="CYKH01002175">
    <property type="protein sequence ID" value="CUG93636.1"/>
    <property type="molecule type" value="Genomic_DNA"/>
</dbReference>
<evidence type="ECO:0000256" key="3">
    <source>
        <dbReference type="SAM" id="MobiDB-lite"/>
    </source>
</evidence>
<dbReference type="AlphaFoldDB" id="A0A0S4JTD8"/>
<name>A0A0S4JTD8_BODSA</name>
<dbReference type="PROSITE" id="PS50102">
    <property type="entry name" value="RRM"/>
    <property type="match status" value="1"/>
</dbReference>
<feature type="compositionally biased region" description="Basic residues" evidence="3">
    <location>
        <begin position="227"/>
        <end position="242"/>
    </location>
</feature>
<feature type="compositionally biased region" description="Low complexity" evidence="3">
    <location>
        <begin position="53"/>
        <end position="70"/>
    </location>
</feature>
<evidence type="ECO:0000313" key="6">
    <source>
        <dbReference type="Proteomes" id="UP000051952"/>
    </source>
</evidence>
<dbReference type="VEuPathDB" id="TriTrypDB:BSAL_43915"/>